<dbReference type="AlphaFoldDB" id="A0A914QZH5"/>
<organism evidence="16 17">
    <name type="scientific">Panagrolaimus davidi</name>
    <dbReference type="NCBI Taxonomy" id="227884"/>
    <lineage>
        <taxon>Eukaryota</taxon>
        <taxon>Metazoa</taxon>
        <taxon>Ecdysozoa</taxon>
        <taxon>Nematoda</taxon>
        <taxon>Chromadorea</taxon>
        <taxon>Rhabditida</taxon>
        <taxon>Tylenchina</taxon>
        <taxon>Panagrolaimomorpha</taxon>
        <taxon>Panagrolaimoidea</taxon>
        <taxon>Panagrolaimidae</taxon>
        <taxon>Panagrolaimus</taxon>
    </lineage>
</organism>
<dbReference type="InterPro" id="IPR020635">
    <property type="entry name" value="Tyr_kinase_cat_dom"/>
</dbReference>
<dbReference type="SMART" id="SM00219">
    <property type="entry name" value="TyrKc"/>
    <property type="match status" value="1"/>
</dbReference>
<protein>
    <recommendedName>
        <fullName evidence="3">receptor protein-tyrosine kinase</fullName>
        <ecNumber evidence="3">2.7.10.1</ecNumber>
    </recommendedName>
</protein>
<keyword evidence="8" id="KW-0472">Membrane</keyword>
<evidence type="ECO:0000313" key="17">
    <source>
        <dbReference type="WBParaSite" id="PDA_v2.g933.t1"/>
    </source>
</evidence>
<dbReference type="WBParaSite" id="PDA_v2.g933.t1">
    <property type="protein sequence ID" value="PDA_v2.g933.t1"/>
    <property type="gene ID" value="PDA_v2.g933"/>
</dbReference>
<feature type="binding site" evidence="13">
    <location>
        <position position="162"/>
    </location>
    <ligand>
        <name>Mg(2+)</name>
        <dbReference type="ChEBI" id="CHEBI:18420"/>
    </ligand>
</feature>
<dbReference type="PROSITE" id="PS00107">
    <property type="entry name" value="PROTEIN_KINASE_ATP"/>
    <property type="match status" value="1"/>
</dbReference>
<feature type="binding site" evidence="14">
    <location>
        <position position="59"/>
    </location>
    <ligand>
        <name>ATP</name>
        <dbReference type="ChEBI" id="CHEBI:30616"/>
    </ligand>
</feature>
<feature type="domain" description="Protein kinase" evidence="15">
    <location>
        <begin position="27"/>
        <end position="293"/>
    </location>
</feature>
<dbReference type="SUPFAM" id="SSF56112">
    <property type="entry name" value="Protein kinase-like (PK-like)"/>
    <property type="match status" value="1"/>
</dbReference>
<evidence type="ECO:0000256" key="14">
    <source>
        <dbReference type="PROSITE-ProRule" id="PRU10141"/>
    </source>
</evidence>
<evidence type="ECO:0000256" key="8">
    <source>
        <dbReference type="ARBA" id="ARBA00023136"/>
    </source>
</evidence>
<evidence type="ECO:0000256" key="1">
    <source>
        <dbReference type="ARBA" id="ARBA00004167"/>
    </source>
</evidence>
<dbReference type="GO" id="GO:0005886">
    <property type="term" value="C:plasma membrane"/>
    <property type="evidence" value="ECO:0007669"/>
    <property type="project" value="TreeGrafter"/>
</dbReference>
<dbReference type="GO" id="GO:0048680">
    <property type="term" value="P:positive regulation of axon regeneration"/>
    <property type="evidence" value="ECO:0007669"/>
    <property type="project" value="UniProtKB-ARBA"/>
</dbReference>
<keyword evidence="4" id="KW-0808">Transferase</keyword>
<dbReference type="GO" id="GO:0012505">
    <property type="term" value="C:endomembrane system"/>
    <property type="evidence" value="ECO:0007669"/>
    <property type="project" value="UniProtKB-SubCell"/>
</dbReference>
<dbReference type="InterPro" id="IPR017441">
    <property type="entry name" value="Protein_kinase_ATP_BS"/>
</dbReference>
<evidence type="ECO:0000256" key="11">
    <source>
        <dbReference type="PIRSR" id="PIRSR000615-1"/>
    </source>
</evidence>
<keyword evidence="13" id="KW-0479">Metal-binding</keyword>
<dbReference type="PANTHER" id="PTHR24416:SF600">
    <property type="entry name" value="PDGF- AND VEGF-RECEPTOR RELATED, ISOFORM J"/>
    <property type="match status" value="1"/>
</dbReference>
<feature type="active site" description="Proton acceptor" evidence="11">
    <location>
        <position position="157"/>
    </location>
</feature>
<evidence type="ECO:0000259" key="15">
    <source>
        <dbReference type="PROSITE" id="PS50011"/>
    </source>
</evidence>
<dbReference type="EC" id="2.7.10.1" evidence="3"/>
<dbReference type="GO" id="GO:0005524">
    <property type="term" value="F:ATP binding"/>
    <property type="evidence" value="ECO:0007669"/>
    <property type="project" value="UniProtKB-UniRule"/>
</dbReference>
<evidence type="ECO:0000256" key="3">
    <source>
        <dbReference type="ARBA" id="ARBA00011902"/>
    </source>
</evidence>
<keyword evidence="9" id="KW-0829">Tyrosine-protein kinase</keyword>
<dbReference type="Gene3D" id="1.10.510.10">
    <property type="entry name" value="Transferase(Phosphotransferase) domain 1"/>
    <property type="match status" value="1"/>
</dbReference>
<sequence length="309" mass="36041">MLTKPPVSRQITDAYNNIFIAETKIIVNFEKILGKGSTATVYAAVFEESKSVTKQIAIKIPIQTRMDYFEEFCHELKITTILKNHSTICAATSWTLYRELPCLIFEKMDTDLLSFVKRYNEPQNVEEFPPTKLFLQFLWQISDALNFIASKKLVHRDVAARNILIAYPNIAKISDFGLCSEFDESSSMYLSSLYKKLPIKWLPIESLSERIFTEKSDVWSFGILMFEIWTKGELPYKNLNYNEQLEFLKSGQRLSVPNEMRDDIAAIMISCWNEKQNLRPTFKEIKQSIENILEKETVNYGYLFYKSEE</sequence>
<evidence type="ECO:0000256" key="10">
    <source>
        <dbReference type="ARBA" id="ARBA00051243"/>
    </source>
</evidence>
<evidence type="ECO:0000256" key="7">
    <source>
        <dbReference type="ARBA" id="ARBA00022840"/>
    </source>
</evidence>
<dbReference type="Pfam" id="PF07714">
    <property type="entry name" value="PK_Tyr_Ser-Thr"/>
    <property type="match status" value="1"/>
</dbReference>
<dbReference type="InterPro" id="IPR001245">
    <property type="entry name" value="Ser-Thr/Tyr_kinase_cat_dom"/>
</dbReference>
<evidence type="ECO:0000313" key="16">
    <source>
        <dbReference type="Proteomes" id="UP000887578"/>
    </source>
</evidence>
<dbReference type="GO" id="GO:0061564">
    <property type="term" value="P:axon development"/>
    <property type="evidence" value="ECO:0007669"/>
    <property type="project" value="UniProtKB-ARBA"/>
</dbReference>
<dbReference type="InterPro" id="IPR011009">
    <property type="entry name" value="Kinase-like_dom_sf"/>
</dbReference>
<reference evidence="17" key="1">
    <citation type="submission" date="2022-11" db="UniProtKB">
        <authorList>
            <consortium name="WormBaseParasite"/>
        </authorList>
    </citation>
    <scope>IDENTIFICATION</scope>
</reference>
<dbReference type="PROSITE" id="PS00109">
    <property type="entry name" value="PROTEIN_KINASE_TYR"/>
    <property type="match status" value="1"/>
</dbReference>
<comment type="subcellular location">
    <subcellularLocation>
        <location evidence="2">Endomembrane system</location>
    </subcellularLocation>
    <subcellularLocation>
        <location evidence="1">Membrane</location>
        <topology evidence="1">Single-pass membrane protein</topology>
    </subcellularLocation>
</comment>
<dbReference type="GO" id="GO:0046872">
    <property type="term" value="F:metal ion binding"/>
    <property type="evidence" value="ECO:0007669"/>
    <property type="project" value="UniProtKB-KW"/>
</dbReference>
<accession>A0A914QZH5</accession>
<dbReference type="InterPro" id="IPR000719">
    <property type="entry name" value="Prot_kinase_dom"/>
</dbReference>
<dbReference type="InterPro" id="IPR008266">
    <property type="entry name" value="Tyr_kinase_AS"/>
</dbReference>
<dbReference type="GO" id="GO:0004714">
    <property type="term" value="F:transmembrane receptor protein tyrosine kinase activity"/>
    <property type="evidence" value="ECO:0007669"/>
    <property type="project" value="UniProtKB-EC"/>
</dbReference>
<feature type="binding site" evidence="12">
    <location>
        <position position="161"/>
    </location>
    <ligand>
        <name>ATP</name>
        <dbReference type="ChEBI" id="CHEBI:30616"/>
    </ligand>
</feature>
<keyword evidence="13" id="KW-0460">Magnesium</keyword>
<keyword evidence="16" id="KW-1185">Reference proteome</keyword>
<dbReference type="GO" id="GO:0007169">
    <property type="term" value="P:cell surface receptor protein tyrosine kinase signaling pathway"/>
    <property type="evidence" value="ECO:0007669"/>
    <property type="project" value="TreeGrafter"/>
</dbReference>
<evidence type="ECO:0000256" key="5">
    <source>
        <dbReference type="ARBA" id="ARBA00022741"/>
    </source>
</evidence>
<dbReference type="FunFam" id="1.10.510.10:FF:001512">
    <property type="entry name" value="Receptor tyrosine-protein kinase erbB-2"/>
    <property type="match status" value="1"/>
</dbReference>
<keyword evidence="6" id="KW-0418">Kinase</keyword>
<dbReference type="InterPro" id="IPR050122">
    <property type="entry name" value="RTK"/>
</dbReference>
<dbReference type="PRINTS" id="PR00109">
    <property type="entry name" value="TYRKINASE"/>
</dbReference>
<evidence type="ECO:0000256" key="13">
    <source>
        <dbReference type="PIRSR" id="PIRSR000615-3"/>
    </source>
</evidence>
<evidence type="ECO:0000256" key="12">
    <source>
        <dbReference type="PIRSR" id="PIRSR000615-2"/>
    </source>
</evidence>
<keyword evidence="7 12" id="KW-0067">ATP-binding</keyword>
<dbReference type="Proteomes" id="UP000887578">
    <property type="component" value="Unplaced"/>
</dbReference>
<dbReference type="PANTHER" id="PTHR24416">
    <property type="entry name" value="TYROSINE-PROTEIN KINASE RECEPTOR"/>
    <property type="match status" value="1"/>
</dbReference>
<name>A0A914QZH5_9BILA</name>
<keyword evidence="5 12" id="KW-0547">Nucleotide-binding</keyword>
<evidence type="ECO:0000256" key="6">
    <source>
        <dbReference type="ARBA" id="ARBA00022777"/>
    </source>
</evidence>
<proteinExistence type="predicted"/>
<dbReference type="PROSITE" id="PS50011">
    <property type="entry name" value="PROTEIN_KINASE_DOM"/>
    <property type="match status" value="1"/>
</dbReference>
<comment type="catalytic activity">
    <reaction evidence="10">
        <text>L-tyrosyl-[protein] + ATP = O-phospho-L-tyrosyl-[protein] + ADP + H(+)</text>
        <dbReference type="Rhea" id="RHEA:10596"/>
        <dbReference type="Rhea" id="RHEA-COMP:10136"/>
        <dbReference type="Rhea" id="RHEA-COMP:20101"/>
        <dbReference type="ChEBI" id="CHEBI:15378"/>
        <dbReference type="ChEBI" id="CHEBI:30616"/>
        <dbReference type="ChEBI" id="CHEBI:46858"/>
        <dbReference type="ChEBI" id="CHEBI:61978"/>
        <dbReference type="ChEBI" id="CHEBI:456216"/>
        <dbReference type="EC" id="2.7.10.1"/>
    </reaction>
</comment>
<evidence type="ECO:0000256" key="2">
    <source>
        <dbReference type="ARBA" id="ARBA00004308"/>
    </source>
</evidence>
<dbReference type="GO" id="GO:0043235">
    <property type="term" value="C:receptor complex"/>
    <property type="evidence" value="ECO:0007669"/>
    <property type="project" value="TreeGrafter"/>
</dbReference>
<feature type="binding site" evidence="13">
    <location>
        <position position="175"/>
    </location>
    <ligand>
        <name>Mg(2+)</name>
        <dbReference type="ChEBI" id="CHEBI:18420"/>
    </ligand>
</feature>
<evidence type="ECO:0000256" key="4">
    <source>
        <dbReference type="ARBA" id="ARBA00022679"/>
    </source>
</evidence>
<evidence type="ECO:0000256" key="9">
    <source>
        <dbReference type="ARBA" id="ARBA00023137"/>
    </source>
</evidence>